<organism evidence="1">
    <name type="scientific">marine metagenome</name>
    <dbReference type="NCBI Taxonomy" id="408172"/>
    <lineage>
        <taxon>unclassified sequences</taxon>
        <taxon>metagenomes</taxon>
        <taxon>ecological metagenomes</taxon>
    </lineage>
</organism>
<accession>A0A382LCR5</accession>
<name>A0A382LCR5_9ZZZZ</name>
<sequence length="103" mass="12125">MLKIKIPPRSEHAETVQQPVTEAITPTAEFWAWWQREFEEPEDLIEYDVGDFKTAVQLTSIVEDFVWPDFKVGVEGTWVVFRRVKEKYYPRKKNKQPGLINAA</sequence>
<dbReference type="AlphaFoldDB" id="A0A382LCR5"/>
<protein>
    <submittedName>
        <fullName evidence="1">Uncharacterized protein</fullName>
    </submittedName>
</protein>
<evidence type="ECO:0000313" key="1">
    <source>
        <dbReference type="EMBL" id="SVC34429.1"/>
    </source>
</evidence>
<dbReference type="EMBL" id="UINC01086193">
    <property type="protein sequence ID" value="SVC34429.1"/>
    <property type="molecule type" value="Genomic_DNA"/>
</dbReference>
<gene>
    <name evidence="1" type="ORF">METZ01_LOCUS287283</name>
</gene>
<proteinExistence type="predicted"/>
<reference evidence="1" key="1">
    <citation type="submission" date="2018-05" db="EMBL/GenBank/DDBJ databases">
        <authorList>
            <person name="Lanie J.A."/>
            <person name="Ng W.-L."/>
            <person name="Kazmierczak K.M."/>
            <person name="Andrzejewski T.M."/>
            <person name="Davidsen T.M."/>
            <person name="Wayne K.J."/>
            <person name="Tettelin H."/>
            <person name="Glass J.I."/>
            <person name="Rusch D."/>
            <person name="Podicherti R."/>
            <person name="Tsui H.-C.T."/>
            <person name="Winkler M.E."/>
        </authorList>
    </citation>
    <scope>NUCLEOTIDE SEQUENCE</scope>
</reference>